<dbReference type="PANTHER" id="PTHR33121">
    <property type="entry name" value="CYCLIC DI-GMP PHOSPHODIESTERASE PDEF"/>
    <property type="match status" value="1"/>
</dbReference>
<dbReference type="RefSeq" id="WP_271166847.1">
    <property type="nucleotide sequence ID" value="NZ_BSFI01000001.1"/>
</dbReference>
<feature type="domain" description="EAL" evidence="2">
    <location>
        <begin position="434"/>
        <end position="687"/>
    </location>
</feature>
<dbReference type="Gene3D" id="3.30.70.270">
    <property type="match status" value="1"/>
</dbReference>
<dbReference type="PROSITE" id="PS50887">
    <property type="entry name" value="GGDEF"/>
    <property type="match status" value="1"/>
</dbReference>
<feature type="transmembrane region" description="Helical" evidence="1">
    <location>
        <begin position="170"/>
        <end position="193"/>
    </location>
</feature>
<evidence type="ECO:0000259" key="3">
    <source>
        <dbReference type="PROSITE" id="PS50887"/>
    </source>
</evidence>
<evidence type="ECO:0000313" key="4">
    <source>
        <dbReference type="EMBL" id="GLK66585.1"/>
    </source>
</evidence>
<comment type="caution">
    <text evidence="4">The sequence shown here is derived from an EMBL/GenBank/DDBJ whole genome shotgun (WGS) entry which is preliminary data.</text>
</comment>
<dbReference type="PROSITE" id="PS50883">
    <property type="entry name" value="EAL"/>
    <property type="match status" value="1"/>
</dbReference>
<protein>
    <recommendedName>
        <fullName evidence="6">GGDEF domain-containing protein</fullName>
    </recommendedName>
</protein>
<feature type="transmembrane region" description="Helical" evidence="1">
    <location>
        <begin position="20"/>
        <end position="47"/>
    </location>
</feature>
<keyword evidence="5" id="KW-1185">Reference proteome</keyword>
<feature type="domain" description="GGDEF" evidence="3">
    <location>
        <begin position="278"/>
        <end position="425"/>
    </location>
</feature>
<dbReference type="GO" id="GO:0071111">
    <property type="term" value="F:cyclic-guanylate-specific phosphodiesterase activity"/>
    <property type="evidence" value="ECO:0007669"/>
    <property type="project" value="InterPro"/>
</dbReference>
<sequence>MSDASGPRARAVNDRWWRGLAARSTIAIGVLLAGMAVVITLTAALYVRAEGVAAVERRLARDADRISLALALDGRTLAQASFAELTAGSVDYAYVALPDGRLVAGVAPATSVTTFSQDALARSRALGVAALVEADGVAHAAKVVTLIDGKTAVLHVGRSLSSATAAMRDIVIYGLLATLAFLILALPLAALLIDRAASPLRTLTRAVTRPGSAKDEMSRVSDRHDEIGALARAHLSITRNLAESAAALHRLTFDDPLTLLPNRSSLISRLSAALQVGQDVALIKLEVDGLARVAAGLGQQHGDEAIRRAADWLRKVADEWALQATLPPPRGGDPAVFLARISDCGFAMLAPGAGAADAEALARRALAAFETPMPLGEHHVTLTIAVGVAIGPADGDEAGALLRSAAAALEAARAAGPQSVRAAAADLNRLAYGRLRLEQDLRRALEHDQLEVYFQPQIALKTNVVSGAEALVRWRHPTRGLVPPIEFVAVAEECGLVEPLGRFVLAEACRMSAGWAAIGIELRIAVNVSTIQFRHPRFAETTLQIIRASGAAPSSIELEITESAAMGDPAHAARELAPLKAAGVSIAIDDFGTGYSNLATLTQLPFNVLKIDRAFVRDALVVPAARVVVGTIIAMAEKLGFETVAEGVETVDQLELVRGYGCTHAQGYLFGRPMAAAALEAWYANRMVDELKAIGGRAAATRPLPAREQLQSR</sequence>
<dbReference type="EMBL" id="BSFI01000001">
    <property type="protein sequence ID" value="GLK66585.1"/>
    <property type="molecule type" value="Genomic_DNA"/>
</dbReference>
<dbReference type="Pfam" id="PF00990">
    <property type="entry name" value="GGDEF"/>
    <property type="match status" value="1"/>
</dbReference>
<gene>
    <name evidence="4" type="ORF">GCM10008179_02230</name>
</gene>
<dbReference type="InterPro" id="IPR001633">
    <property type="entry name" value="EAL_dom"/>
</dbReference>
<organism evidence="4 5">
    <name type="scientific">Hansschlegelia plantiphila</name>
    <dbReference type="NCBI Taxonomy" id="374655"/>
    <lineage>
        <taxon>Bacteria</taxon>
        <taxon>Pseudomonadati</taxon>
        <taxon>Pseudomonadota</taxon>
        <taxon>Alphaproteobacteria</taxon>
        <taxon>Hyphomicrobiales</taxon>
        <taxon>Methylopilaceae</taxon>
        <taxon>Hansschlegelia</taxon>
    </lineage>
</organism>
<dbReference type="InterPro" id="IPR035919">
    <property type="entry name" value="EAL_sf"/>
</dbReference>
<dbReference type="Proteomes" id="UP001143372">
    <property type="component" value="Unassembled WGS sequence"/>
</dbReference>
<dbReference type="SMART" id="SM00052">
    <property type="entry name" value="EAL"/>
    <property type="match status" value="1"/>
</dbReference>
<dbReference type="InterPro" id="IPR000160">
    <property type="entry name" value="GGDEF_dom"/>
</dbReference>
<dbReference type="InterPro" id="IPR043128">
    <property type="entry name" value="Rev_trsase/Diguanyl_cyclase"/>
</dbReference>
<dbReference type="AlphaFoldDB" id="A0A9W6IWT3"/>
<evidence type="ECO:0000313" key="5">
    <source>
        <dbReference type="Proteomes" id="UP001143372"/>
    </source>
</evidence>
<keyword evidence="1" id="KW-1133">Transmembrane helix</keyword>
<dbReference type="Pfam" id="PF00563">
    <property type="entry name" value="EAL"/>
    <property type="match status" value="1"/>
</dbReference>
<evidence type="ECO:0008006" key="6">
    <source>
        <dbReference type="Google" id="ProtNLM"/>
    </source>
</evidence>
<dbReference type="Gene3D" id="3.20.20.450">
    <property type="entry name" value="EAL domain"/>
    <property type="match status" value="1"/>
</dbReference>
<dbReference type="SUPFAM" id="SSF141868">
    <property type="entry name" value="EAL domain-like"/>
    <property type="match status" value="1"/>
</dbReference>
<reference evidence="4" key="1">
    <citation type="journal article" date="2014" name="Int. J. Syst. Evol. Microbiol.">
        <title>Complete genome sequence of Corynebacterium casei LMG S-19264T (=DSM 44701T), isolated from a smear-ripened cheese.</title>
        <authorList>
            <consortium name="US DOE Joint Genome Institute (JGI-PGF)"/>
            <person name="Walter F."/>
            <person name="Albersmeier A."/>
            <person name="Kalinowski J."/>
            <person name="Ruckert C."/>
        </authorList>
    </citation>
    <scope>NUCLEOTIDE SEQUENCE</scope>
    <source>
        <strain evidence="4">VKM B-2347</strain>
    </source>
</reference>
<evidence type="ECO:0000256" key="1">
    <source>
        <dbReference type="SAM" id="Phobius"/>
    </source>
</evidence>
<dbReference type="InterPro" id="IPR029787">
    <property type="entry name" value="Nucleotide_cyclase"/>
</dbReference>
<keyword evidence="1" id="KW-0472">Membrane</keyword>
<reference evidence="4" key="2">
    <citation type="submission" date="2023-01" db="EMBL/GenBank/DDBJ databases">
        <authorList>
            <person name="Sun Q."/>
            <person name="Evtushenko L."/>
        </authorList>
    </citation>
    <scope>NUCLEOTIDE SEQUENCE</scope>
    <source>
        <strain evidence="4">VKM B-2347</strain>
    </source>
</reference>
<name>A0A9W6IWT3_9HYPH</name>
<dbReference type="SUPFAM" id="SSF55073">
    <property type="entry name" value="Nucleotide cyclase"/>
    <property type="match status" value="1"/>
</dbReference>
<keyword evidence="1" id="KW-0812">Transmembrane</keyword>
<proteinExistence type="predicted"/>
<dbReference type="SMART" id="SM00267">
    <property type="entry name" value="GGDEF"/>
    <property type="match status" value="1"/>
</dbReference>
<accession>A0A9W6IWT3</accession>
<evidence type="ECO:0000259" key="2">
    <source>
        <dbReference type="PROSITE" id="PS50883"/>
    </source>
</evidence>
<dbReference type="InterPro" id="IPR050706">
    <property type="entry name" value="Cyclic-di-GMP_PDE-like"/>
</dbReference>
<dbReference type="CDD" id="cd01948">
    <property type="entry name" value="EAL"/>
    <property type="match status" value="1"/>
</dbReference>
<dbReference type="PANTHER" id="PTHR33121:SF79">
    <property type="entry name" value="CYCLIC DI-GMP PHOSPHODIESTERASE PDED-RELATED"/>
    <property type="match status" value="1"/>
</dbReference>
<dbReference type="Gene3D" id="6.10.340.10">
    <property type="match status" value="1"/>
</dbReference>